<sequence>MSKRIRADRVVLALNNIGDWRNSVKAQGATHLLPMLALIERGAGNPPGTPTLMSERPHEFDFWDRYFHLRDDDEIKPYFNPVTLRRAEAGFPHSNSATIRKNTFAGKWGAASREDSPEGELWQLAPGYADIFREKVLSKGQSVTRVPGLDLAILFFREVEFEDDANSRTLEQKFRVKFPMREQDAQKLFAFPDENAENIFIDSTVEQNYESAIKSVLVDDVRSADELSVAATPPVVMDLDDPILVQVQQLLAFGTSGIIFFGSPGSGKSYYAKRVAKHLVDDIDKDVFKVQFHPSYGYEDFIEGYRPDEAASSGFRIVPKTFLLACQRAADLERQNKLVVVIVDELNRGDPARVFGELLTYIERNYRGEEFTLPFSGSKCSIPKNLILLGTMNPYDRSVAQVDAAFVRRFDHIEVSPSREVAEALLEASSSFSANQINMIGDWFESIQRIVPFGIGHSFFVDVKNLEHLKLVWRYRMRPTIVHAIELNDGAMGDATSSFDRLIQRIEGAVEENA</sequence>
<dbReference type="EMBL" id="CADIKZ010000009">
    <property type="protein sequence ID" value="CAB3882500.1"/>
    <property type="molecule type" value="Genomic_DNA"/>
</dbReference>
<dbReference type="SUPFAM" id="SSF52540">
    <property type="entry name" value="P-loop containing nucleoside triphosphate hydrolases"/>
    <property type="match status" value="1"/>
</dbReference>
<proteinExistence type="predicted"/>
<accession>A0A6S7E000</accession>
<dbReference type="GO" id="GO:0016887">
    <property type="term" value="F:ATP hydrolysis activity"/>
    <property type="evidence" value="ECO:0007669"/>
    <property type="project" value="InterPro"/>
</dbReference>
<evidence type="ECO:0000259" key="1">
    <source>
        <dbReference type="SMART" id="SM00382"/>
    </source>
</evidence>
<dbReference type="SMART" id="SM00382">
    <property type="entry name" value="AAA"/>
    <property type="match status" value="1"/>
</dbReference>
<dbReference type="InterPro" id="IPR011704">
    <property type="entry name" value="ATPase_dyneun-rel_AAA"/>
</dbReference>
<dbReference type="AlphaFoldDB" id="A0A6S7E000"/>
<dbReference type="Pfam" id="PF07728">
    <property type="entry name" value="AAA_5"/>
    <property type="match status" value="1"/>
</dbReference>
<feature type="domain" description="AAA+ ATPase" evidence="1">
    <location>
        <begin position="254"/>
        <end position="420"/>
    </location>
</feature>
<name>A0A6S7E000_9BURK</name>
<dbReference type="RefSeq" id="WP_175141218.1">
    <property type="nucleotide sequence ID" value="NZ_CADIKZ010000009.1"/>
</dbReference>
<dbReference type="GO" id="GO:0005524">
    <property type="term" value="F:ATP binding"/>
    <property type="evidence" value="ECO:0007669"/>
    <property type="project" value="InterPro"/>
</dbReference>
<dbReference type="Proteomes" id="UP000494203">
    <property type="component" value="Unassembled WGS sequence"/>
</dbReference>
<evidence type="ECO:0000313" key="2">
    <source>
        <dbReference type="EMBL" id="CAB3882500.1"/>
    </source>
</evidence>
<protein>
    <recommendedName>
        <fullName evidence="1">AAA+ ATPase domain-containing protein</fullName>
    </recommendedName>
</protein>
<dbReference type="InterPro" id="IPR003593">
    <property type="entry name" value="AAA+_ATPase"/>
</dbReference>
<evidence type="ECO:0000313" key="3">
    <source>
        <dbReference type="Proteomes" id="UP000494203"/>
    </source>
</evidence>
<dbReference type="InterPro" id="IPR027417">
    <property type="entry name" value="P-loop_NTPase"/>
</dbReference>
<dbReference type="PANTHER" id="PTHR37291">
    <property type="entry name" value="5-METHYLCYTOSINE-SPECIFIC RESTRICTION ENZYME B"/>
    <property type="match status" value="1"/>
</dbReference>
<reference evidence="2 3" key="1">
    <citation type="submission" date="2020-04" db="EMBL/GenBank/DDBJ databases">
        <authorList>
            <person name="De Canck E."/>
        </authorList>
    </citation>
    <scope>NUCLEOTIDE SEQUENCE [LARGE SCALE GENOMIC DNA]</scope>
    <source>
        <strain evidence="2 3">LMG 26788</strain>
    </source>
</reference>
<dbReference type="PANTHER" id="PTHR37291:SF1">
    <property type="entry name" value="TYPE IV METHYL-DIRECTED RESTRICTION ENZYME ECOKMCRB SUBUNIT"/>
    <property type="match status" value="1"/>
</dbReference>
<organism evidence="2 3">
    <name type="scientific">Achromobacter pulmonis</name>
    <dbReference type="NCBI Taxonomy" id="1389932"/>
    <lineage>
        <taxon>Bacteria</taxon>
        <taxon>Pseudomonadati</taxon>
        <taxon>Pseudomonadota</taxon>
        <taxon>Betaproteobacteria</taxon>
        <taxon>Burkholderiales</taxon>
        <taxon>Alcaligenaceae</taxon>
        <taxon>Achromobacter</taxon>
    </lineage>
</organism>
<dbReference type="Gene3D" id="3.40.50.300">
    <property type="entry name" value="P-loop containing nucleotide triphosphate hydrolases"/>
    <property type="match status" value="1"/>
</dbReference>
<keyword evidence="3" id="KW-1185">Reference proteome</keyword>
<gene>
    <name evidence="2" type="ORF">LMG26788_03358</name>
</gene>
<dbReference type="InterPro" id="IPR052934">
    <property type="entry name" value="Methyl-DNA_Rec/Restrict_Enz"/>
</dbReference>